<feature type="region of interest" description="Disordered" evidence="1">
    <location>
        <begin position="99"/>
        <end position="163"/>
    </location>
</feature>
<dbReference type="InParanoid" id="F4PDU4"/>
<feature type="compositionally biased region" description="Low complexity" evidence="1">
    <location>
        <begin position="23"/>
        <end position="33"/>
    </location>
</feature>
<reference evidence="3 4" key="1">
    <citation type="submission" date="2009-12" db="EMBL/GenBank/DDBJ databases">
        <title>The draft genome of Batrachochytrium dendrobatidis.</title>
        <authorList>
            <consortium name="US DOE Joint Genome Institute (JGI-PGF)"/>
            <person name="Kuo A."/>
            <person name="Salamov A."/>
            <person name="Schmutz J."/>
            <person name="Lucas S."/>
            <person name="Pitluck S."/>
            <person name="Rosenblum E."/>
            <person name="Stajich J."/>
            <person name="Eisen M."/>
            <person name="Grigoriev I.V."/>
        </authorList>
    </citation>
    <scope>NUCLEOTIDE SEQUENCE [LARGE SCALE GENOMIC DNA]</scope>
    <source>
        <strain evidence="4">JAM81 / FGSC 10211</strain>
    </source>
</reference>
<feature type="region of interest" description="Disordered" evidence="1">
    <location>
        <begin position="345"/>
        <end position="366"/>
    </location>
</feature>
<dbReference type="GO" id="GO:0000492">
    <property type="term" value="P:box C/D snoRNP assembly"/>
    <property type="evidence" value="ECO:0000318"/>
    <property type="project" value="GO_Central"/>
</dbReference>
<feature type="compositionally biased region" description="Polar residues" evidence="1">
    <location>
        <begin position="139"/>
        <end position="163"/>
    </location>
</feature>
<feature type="region of interest" description="Disordered" evidence="1">
    <location>
        <begin position="179"/>
        <end position="217"/>
    </location>
</feature>
<dbReference type="OMA" id="RRCKYFM"/>
<dbReference type="GO" id="GO:0003723">
    <property type="term" value="F:RNA binding"/>
    <property type="evidence" value="ECO:0007669"/>
    <property type="project" value="InterPro"/>
</dbReference>
<evidence type="ECO:0000313" key="3">
    <source>
        <dbReference type="EMBL" id="EGF76457.1"/>
    </source>
</evidence>
<dbReference type="OrthoDB" id="273070at2759"/>
<dbReference type="GO" id="GO:0005634">
    <property type="term" value="C:nucleus"/>
    <property type="evidence" value="ECO:0000318"/>
    <property type="project" value="GO_Central"/>
</dbReference>
<dbReference type="AlphaFoldDB" id="F4PDU4"/>
<dbReference type="Proteomes" id="UP000007241">
    <property type="component" value="Unassembled WGS sequence"/>
</dbReference>
<organism evidence="3 4">
    <name type="scientific">Batrachochytrium dendrobatidis (strain JAM81 / FGSC 10211)</name>
    <name type="common">Frog chytrid fungus</name>
    <dbReference type="NCBI Taxonomy" id="684364"/>
    <lineage>
        <taxon>Eukaryota</taxon>
        <taxon>Fungi</taxon>
        <taxon>Fungi incertae sedis</taxon>
        <taxon>Chytridiomycota</taxon>
        <taxon>Chytridiomycota incertae sedis</taxon>
        <taxon>Chytridiomycetes</taxon>
        <taxon>Rhizophydiales</taxon>
        <taxon>Rhizophydiales incertae sedis</taxon>
        <taxon>Batrachochytrium</taxon>
    </lineage>
</organism>
<dbReference type="InterPro" id="IPR039136">
    <property type="entry name" value="NUFIP1-like"/>
</dbReference>
<feature type="compositionally biased region" description="Basic residues" evidence="1">
    <location>
        <begin position="115"/>
        <end position="125"/>
    </location>
</feature>
<evidence type="ECO:0000313" key="4">
    <source>
        <dbReference type="Proteomes" id="UP000007241"/>
    </source>
</evidence>
<keyword evidence="4" id="KW-1185">Reference proteome</keyword>
<feature type="domain" description="FMR1-interacting protein 1 conserved" evidence="2">
    <location>
        <begin position="211"/>
        <end position="252"/>
    </location>
</feature>
<feature type="compositionally biased region" description="Acidic residues" evidence="1">
    <location>
        <begin position="191"/>
        <end position="201"/>
    </location>
</feature>
<dbReference type="PANTHER" id="PTHR13309:SF0">
    <property type="entry name" value="FMR1-INTERACTING PROTEIN NUFIP1"/>
    <property type="match status" value="1"/>
</dbReference>
<accession>F4PDU4</accession>
<dbReference type="PANTHER" id="PTHR13309">
    <property type="entry name" value="NUCLEAR FRAGILE X MENTAL RETARDATION PROTEIN INTERACTING PROTEIN 1"/>
    <property type="match status" value="1"/>
</dbReference>
<gene>
    <name evidence="3" type="ORF">BATDEDRAFT_28378</name>
</gene>
<proteinExistence type="predicted"/>
<dbReference type="GeneID" id="18239609"/>
<dbReference type="Pfam" id="PF10453">
    <property type="entry name" value="NUFIP1"/>
    <property type="match status" value="1"/>
</dbReference>
<name>F4PDU4_BATDJ</name>
<dbReference type="InterPro" id="IPR019496">
    <property type="entry name" value="NUFIP1_cons_dom"/>
</dbReference>
<feature type="region of interest" description="Disordered" evidence="1">
    <location>
        <begin position="230"/>
        <end position="270"/>
    </location>
</feature>
<dbReference type="STRING" id="684364.F4PDU4"/>
<protein>
    <recommendedName>
        <fullName evidence="2">FMR1-interacting protein 1 conserved domain-containing protein</fullName>
    </recommendedName>
</protein>
<dbReference type="EMBL" id="GL882896">
    <property type="protein sequence ID" value="EGF76457.1"/>
    <property type="molecule type" value="Genomic_DNA"/>
</dbReference>
<dbReference type="HOGENOM" id="CLU_669000_0_0_1"/>
<evidence type="ECO:0000256" key="1">
    <source>
        <dbReference type="SAM" id="MobiDB-lite"/>
    </source>
</evidence>
<feature type="compositionally biased region" description="Polar residues" evidence="1">
    <location>
        <begin position="99"/>
        <end position="114"/>
    </location>
</feature>
<feature type="region of interest" description="Disordered" evidence="1">
    <location>
        <begin position="1"/>
        <end position="34"/>
    </location>
</feature>
<dbReference type="RefSeq" id="XP_006682794.1">
    <property type="nucleotide sequence ID" value="XM_006682731.1"/>
</dbReference>
<evidence type="ECO:0000259" key="2">
    <source>
        <dbReference type="Pfam" id="PF10453"/>
    </source>
</evidence>
<sequence length="411" mass="46570">MGFKQSNRTILPPSYRPPPPPSSTIHSIQSSELSHQHSFVPDSHQQYQAHYPLHQQYYPYPVYASQYNSNWGSYQSTMAAFNTNPYNQQQFLQFQGEPNQLQSNTTDNRLQQQKKSNKIKNRHTVKNKEKSQNGYAGLAQSQDSTNQLHSIPDSTSSFDQSNAGNQELCMDVGISSQSINPSFENINSSTDTDDSSIDEEESLKIQPPSAQSFNLDTPKDIEQWIQERKRKFPTESNIKQKMEDEKQRQKQGNIIDVNGKKLKGRNADKRQLIRKNDTVQEKHGTSEQKDSTIYLDDASNAKLEASHDTLALDMTGKLNQHKGASSCCRHGSNCRHSHDLSKLAESRSAPKTHTPLNPTAAPIKGTNRRPLLNMLLETDFKKDKNALLQCIRFIIENKFFVETEVISSATD</sequence>
<feature type="compositionally biased region" description="Basic and acidic residues" evidence="1">
    <location>
        <begin position="238"/>
        <end position="248"/>
    </location>
</feature>